<dbReference type="SFLD" id="SFLDS00052">
    <property type="entry name" value="Ferric_Reductase_Domain"/>
    <property type="match status" value="1"/>
</dbReference>
<evidence type="ECO:0000256" key="9">
    <source>
        <dbReference type="ARBA" id="ARBA00023065"/>
    </source>
</evidence>
<feature type="signal peptide" evidence="12">
    <location>
        <begin position="1"/>
        <end position="20"/>
    </location>
</feature>
<name>A0A1Q2YEM8_9ASCO</name>
<evidence type="ECO:0000313" key="17">
    <source>
        <dbReference type="Proteomes" id="UP000186136"/>
    </source>
</evidence>
<feature type="transmembrane region" description="Helical" evidence="11">
    <location>
        <begin position="354"/>
        <end position="374"/>
    </location>
</feature>
<dbReference type="CDD" id="cd06186">
    <property type="entry name" value="NOX_Duox_like_FAD_NADP"/>
    <property type="match status" value="1"/>
</dbReference>
<gene>
    <name evidence="16" type="ORF">PMKS-001452</name>
</gene>
<keyword evidence="5" id="KW-0274">FAD</keyword>
<dbReference type="AlphaFoldDB" id="A0A1Q2YEM8"/>
<evidence type="ECO:0000259" key="13">
    <source>
        <dbReference type="Pfam" id="PF01794"/>
    </source>
</evidence>
<comment type="subcellular location">
    <subcellularLocation>
        <location evidence="1">Membrane</location>
        <topology evidence="1">Multi-pass membrane protein</topology>
    </subcellularLocation>
</comment>
<evidence type="ECO:0000256" key="2">
    <source>
        <dbReference type="ARBA" id="ARBA00022448"/>
    </source>
</evidence>
<dbReference type="InterPro" id="IPR039261">
    <property type="entry name" value="FNR_nucleotide-bd"/>
</dbReference>
<dbReference type="PANTHER" id="PTHR32361:SF9">
    <property type="entry name" value="FERRIC REDUCTASE TRANSMEMBRANE COMPONENT 3-RELATED"/>
    <property type="match status" value="1"/>
</dbReference>
<dbReference type="PANTHER" id="PTHR32361">
    <property type="entry name" value="FERRIC/CUPRIC REDUCTASE TRANSMEMBRANE COMPONENT"/>
    <property type="match status" value="1"/>
</dbReference>
<feature type="transmembrane region" description="Helical" evidence="11">
    <location>
        <begin position="293"/>
        <end position="312"/>
    </location>
</feature>
<feature type="transmembrane region" description="Helical" evidence="11">
    <location>
        <begin position="409"/>
        <end position="426"/>
    </location>
</feature>
<keyword evidence="12" id="KW-0732">Signal</keyword>
<comment type="caution">
    <text evidence="16">The sequence shown here is derived from an EMBL/GenBank/DDBJ whole genome shotgun (WGS) entry which is preliminary data.</text>
</comment>
<dbReference type="SUPFAM" id="SSF52343">
    <property type="entry name" value="Ferredoxin reductase-like, C-terminal NADP-linked domain"/>
    <property type="match status" value="1"/>
</dbReference>
<organism evidence="16 17">
    <name type="scientific">Pichia membranifaciens</name>
    <dbReference type="NCBI Taxonomy" id="4926"/>
    <lineage>
        <taxon>Eukaryota</taxon>
        <taxon>Fungi</taxon>
        <taxon>Dikarya</taxon>
        <taxon>Ascomycota</taxon>
        <taxon>Saccharomycotina</taxon>
        <taxon>Pichiomycetes</taxon>
        <taxon>Pichiales</taxon>
        <taxon>Pichiaceae</taxon>
        <taxon>Pichia</taxon>
    </lineage>
</organism>
<feature type="chain" id="PRO_5010261044" description="FAD-binding FR-type domain-containing protein" evidence="12">
    <location>
        <begin position="21"/>
        <end position="703"/>
    </location>
</feature>
<dbReference type="Pfam" id="PF08030">
    <property type="entry name" value="NAD_binding_6"/>
    <property type="match status" value="1"/>
</dbReference>
<dbReference type="OrthoDB" id="167398at2759"/>
<dbReference type="InterPro" id="IPR051410">
    <property type="entry name" value="Ferric/Cupric_Reductase"/>
</dbReference>
<feature type="domain" description="Ferric reductase NAD binding" evidence="15">
    <location>
        <begin position="537"/>
        <end position="682"/>
    </location>
</feature>
<dbReference type="Pfam" id="PF01794">
    <property type="entry name" value="Ferric_reduct"/>
    <property type="match status" value="1"/>
</dbReference>
<dbReference type="InterPro" id="IPR013130">
    <property type="entry name" value="Fe3_Rdtase_TM_dom"/>
</dbReference>
<evidence type="ECO:0000313" key="16">
    <source>
        <dbReference type="EMBL" id="GAV27984.1"/>
    </source>
</evidence>
<evidence type="ECO:0000259" key="15">
    <source>
        <dbReference type="Pfam" id="PF08030"/>
    </source>
</evidence>
<dbReference type="Proteomes" id="UP000186136">
    <property type="component" value="Unassembled WGS sequence"/>
</dbReference>
<dbReference type="GO" id="GO:0015677">
    <property type="term" value="P:copper ion import"/>
    <property type="evidence" value="ECO:0007669"/>
    <property type="project" value="TreeGrafter"/>
</dbReference>
<keyword evidence="6" id="KW-0249">Electron transport</keyword>
<keyword evidence="8" id="KW-0560">Oxidoreductase</keyword>
<feature type="transmembrane region" description="Helical" evidence="11">
    <location>
        <begin position="324"/>
        <end position="348"/>
    </location>
</feature>
<evidence type="ECO:0000256" key="5">
    <source>
        <dbReference type="ARBA" id="ARBA00022827"/>
    </source>
</evidence>
<feature type="transmembrane region" description="Helical" evidence="11">
    <location>
        <begin position="170"/>
        <end position="192"/>
    </location>
</feature>
<dbReference type="GO" id="GO:0006826">
    <property type="term" value="P:iron ion transport"/>
    <property type="evidence" value="ECO:0007669"/>
    <property type="project" value="TreeGrafter"/>
</dbReference>
<feature type="domain" description="Ferric oxidoreductase" evidence="13">
    <location>
        <begin position="285"/>
        <end position="400"/>
    </location>
</feature>
<keyword evidence="2" id="KW-0813">Transport</keyword>
<evidence type="ECO:0000256" key="6">
    <source>
        <dbReference type="ARBA" id="ARBA00022982"/>
    </source>
</evidence>
<keyword evidence="3" id="KW-0285">Flavoprotein</keyword>
<keyword evidence="10 11" id="KW-0472">Membrane</keyword>
<dbReference type="EMBL" id="BDGI01000052">
    <property type="protein sequence ID" value="GAV27984.1"/>
    <property type="molecule type" value="Genomic_DNA"/>
</dbReference>
<reference evidence="16 17" key="1">
    <citation type="submission" date="2016-08" db="EMBL/GenBank/DDBJ databases">
        <title>Whole genome shotgun sequence of Pichia membranifaciens KS47-1.</title>
        <authorList>
            <person name="Konishi M."/>
            <person name="Ishida M."/>
            <person name="Arakawa T."/>
            <person name="Kato Y."/>
            <person name="Horiuchi J."/>
        </authorList>
    </citation>
    <scope>NUCLEOTIDE SEQUENCE [LARGE SCALE GENOMIC DNA]</scope>
    <source>
        <strain evidence="16 17">KS47-1</strain>
    </source>
</reference>
<protein>
    <recommendedName>
        <fullName evidence="18">FAD-binding FR-type domain-containing protein</fullName>
    </recommendedName>
</protein>
<evidence type="ECO:0000259" key="14">
    <source>
        <dbReference type="Pfam" id="PF08022"/>
    </source>
</evidence>
<evidence type="ECO:0000256" key="8">
    <source>
        <dbReference type="ARBA" id="ARBA00023002"/>
    </source>
</evidence>
<sequence>MNGFIQWSTLVLALVHKCYAGAYIPSTIANNKGSAEYWTCDTGVDLFTFDYIPLGLGPYSEYYDAICGYPPAIGTILICSVELAYDKSEEYHELIFKTATSSCDQYSSYHYEWTYYKEQYENATKYYQPLDEIANISLPLYAPTSPNLTSLELEYKGYRGYYFDLDSGTWFSVGICGYFLLLIVISAIHNFFRQTSIARSINNSKFSKLCQKYIIFPTLFPNGKFAQECGWTYFSGLFPNRIQFITDVFLFGLQIAFYCVSYEYKGTWWFGSPEHAWQRFVADRTGIMAFGKIPLLVLFAGRNNFLLFITGWSYSTFLHFHKVVACWMALDTLIHSVAYTINSLGYYVLYLQDTYFACGVAATVLCGVILLQAMHPFRKFFYEYFLVIHVVLAICFLIMCWYHCRELGWLEWLIAACCVWFFDRLIRIIRMSAFGWRTATLTVVDDQLMKVEVPKPAWWYHSPGTYSYVYFAGWIFWENHPFTTVLEGDNLCAYIRVKRGVTYRMWNRLIANNNKLQCKVCFEGPYSNGGSPKLNKYEEALLIAGGSGAPGILENAAKATKGKMIWVAQSLQTVKAYQPLLEKVNIEIEIYLTKQDGSNRACTVQDLFIGSESENLSTESSGKESDSDKNVELKGDLNNVSISFGRPNLDELINASVNNSSAKSIGIMACGPPVMMDDIRNIITKNVTIWDKSVDFFDEFQIW</sequence>
<evidence type="ECO:0000256" key="12">
    <source>
        <dbReference type="SAM" id="SignalP"/>
    </source>
</evidence>
<evidence type="ECO:0000256" key="1">
    <source>
        <dbReference type="ARBA" id="ARBA00004141"/>
    </source>
</evidence>
<dbReference type="GO" id="GO:0005886">
    <property type="term" value="C:plasma membrane"/>
    <property type="evidence" value="ECO:0007669"/>
    <property type="project" value="TreeGrafter"/>
</dbReference>
<dbReference type="InterPro" id="IPR013112">
    <property type="entry name" value="FAD-bd_8"/>
</dbReference>
<evidence type="ECO:0000256" key="3">
    <source>
        <dbReference type="ARBA" id="ARBA00022630"/>
    </source>
</evidence>
<dbReference type="Pfam" id="PF08022">
    <property type="entry name" value="FAD_binding_8"/>
    <property type="match status" value="1"/>
</dbReference>
<dbReference type="SFLD" id="SFLDG01168">
    <property type="entry name" value="Ferric_reductase_subgroup_(FRE"/>
    <property type="match status" value="1"/>
</dbReference>
<evidence type="ECO:0000256" key="4">
    <source>
        <dbReference type="ARBA" id="ARBA00022692"/>
    </source>
</evidence>
<evidence type="ECO:0000256" key="7">
    <source>
        <dbReference type="ARBA" id="ARBA00022989"/>
    </source>
</evidence>
<keyword evidence="7 11" id="KW-1133">Transmembrane helix</keyword>
<accession>A0A1Q2YEM8</accession>
<keyword evidence="4 11" id="KW-0812">Transmembrane</keyword>
<dbReference type="GO" id="GO:0006879">
    <property type="term" value="P:intracellular iron ion homeostasis"/>
    <property type="evidence" value="ECO:0007669"/>
    <property type="project" value="TreeGrafter"/>
</dbReference>
<feature type="transmembrane region" description="Helical" evidence="11">
    <location>
        <begin position="381"/>
        <end position="403"/>
    </location>
</feature>
<evidence type="ECO:0000256" key="11">
    <source>
        <dbReference type="SAM" id="Phobius"/>
    </source>
</evidence>
<dbReference type="GO" id="GO:0000293">
    <property type="term" value="F:ferric-chelate reductase activity"/>
    <property type="evidence" value="ECO:0007669"/>
    <property type="project" value="UniProtKB-ARBA"/>
</dbReference>
<proteinExistence type="predicted"/>
<evidence type="ECO:0000256" key="10">
    <source>
        <dbReference type="ARBA" id="ARBA00023136"/>
    </source>
</evidence>
<keyword evidence="17" id="KW-1185">Reference proteome</keyword>
<keyword evidence="9" id="KW-0406">Ion transport</keyword>
<dbReference type="Gene3D" id="3.40.50.80">
    <property type="entry name" value="Nucleotide-binding domain of ferredoxin-NADP reductase (FNR) module"/>
    <property type="match status" value="1"/>
</dbReference>
<evidence type="ECO:0008006" key="18">
    <source>
        <dbReference type="Google" id="ProtNLM"/>
    </source>
</evidence>
<dbReference type="InterPro" id="IPR013121">
    <property type="entry name" value="Fe_red_NAD-bd_6"/>
</dbReference>
<feature type="domain" description="FAD-binding 8" evidence="14">
    <location>
        <begin position="435"/>
        <end position="527"/>
    </location>
</feature>